<feature type="region of interest" description="Disordered" evidence="1">
    <location>
        <begin position="95"/>
        <end position="120"/>
    </location>
</feature>
<sequence>MENKKCGKYSQHDAVQHRVAVHFFFVAVGCDRIEGGEVTTGSPEFLGYLFGAVVRFKRFRDFYQVFDSSKTYAAAGLSIQSSALAVVAQPYKSVGNSHQQQQDRHVVQGSPSSSLCRTTP</sequence>
<proteinExistence type="predicted"/>
<dbReference type="PROSITE" id="PS51257">
    <property type="entry name" value="PROKAR_LIPOPROTEIN"/>
    <property type="match status" value="1"/>
</dbReference>
<evidence type="ECO:0000313" key="3">
    <source>
        <dbReference type="Proteomes" id="UP000267164"/>
    </source>
</evidence>
<protein>
    <submittedName>
        <fullName evidence="2">Uncharacterized protein</fullName>
    </submittedName>
</protein>
<dbReference type="AlphaFoldDB" id="A0A386Z5M6"/>
<reference evidence="2 3" key="1">
    <citation type="submission" date="2018-09" db="EMBL/GenBank/DDBJ databases">
        <title>Nocardia yunnanensis sp. nov., an actinomycete isolated from a soil sample.</title>
        <authorList>
            <person name="Zhang J."/>
        </authorList>
    </citation>
    <scope>NUCLEOTIDE SEQUENCE [LARGE SCALE GENOMIC DNA]</scope>
    <source>
        <strain evidence="2 3">CFHS0054</strain>
    </source>
</reference>
<dbReference type="KEGG" id="nyu:D7D52_00005"/>
<evidence type="ECO:0000256" key="1">
    <source>
        <dbReference type="SAM" id="MobiDB-lite"/>
    </source>
</evidence>
<organism evidence="2 3">
    <name type="scientific">Nocardia yunnanensis</name>
    <dbReference type="NCBI Taxonomy" id="2382165"/>
    <lineage>
        <taxon>Bacteria</taxon>
        <taxon>Bacillati</taxon>
        <taxon>Actinomycetota</taxon>
        <taxon>Actinomycetes</taxon>
        <taxon>Mycobacteriales</taxon>
        <taxon>Nocardiaceae</taxon>
        <taxon>Nocardia</taxon>
    </lineage>
</organism>
<dbReference type="EMBL" id="CP032568">
    <property type="protein sequence ID" value="AYF72533.1"/>
    <property type="molecule type" value="Genomic_DNA"/>
</dbReference>
<keyword evidence="3" id="KW-1185">Reference proteome</keyword>
<gene>
    <name evidence="2" type="ORF">D7D52_00005</name>
</gene>
<feature type="compositionally biased region" description="Polar residues" evidence="1">
    <location>
        <begin position="109"/>
        <end position="120"/>
    </location>
</feature>
<name>A0A386Z5M6_9NOCA</name>
<evidence type="ECO:0000313" key="2">
    <source>
        <dbReference type="EMBL" id="AYF72533.1"/>
    </source>
</evidence>
<accession>A0A386Z5M6</accession>
<dbReference type="Proteomes" id="UP000267164">
    <property type="component" value="Chromosome"/>
</dbReference>